<evidence type="ECO:0000256" key="1">
    <source>
        <dbReference type="ARBA" id="ARBA00007905"/>
    </source>
</evidence>
<gene>
    <name evidence="8" type="ORF">SAMN02745249_01321</name>
</gene>
<evidence type="ECO:0000256" key="4">
    <source>
        <dbReference type="PIRSR" id="PIRSR000097-1"/>
    </source>
</evidence>
<dbReference type="PROSITE" id="PS00798">
    <property type="entry name" value="ALDOKETO_REDUCTASE_1"/>
    <property type="match status" value="1"/>
</dbReference>
<dbReference type="Proteomes" id="UP000184128">
    <property type="component" value="Unassembled WGS sequence"/>
</dbReference>
<dbReference type="PIRSF" id="PIRSF000097">
    <property type="entry name" value="AKR"/>
    <property type="match status" value="1"/>
</dbReference>
<accession>A0A1M4X075</accession>
<comment type="similarity">
    <text evidence="1">Belongs to the aldo/keto reductase family.</text>
</comment>
<keyword evidence="3" id="KW-0560">Oxidoreductase</keyword>
<evidence type="ECO:0000313" key="9">
    <source>
        <dbReference type="Proteomes" id="UP000184128"/>
    </source>
</evidence>
<name>A0A1M4X075_9LACT</name>
<feature type="active site" description="Proton donor" evidence="4">
    <location>
        <position position="52"/>
    </location>
</feature>
<dbReference type="PROSITE" id="PS00062">
    <property type="entry name" value="ALDOKETO_REDUCTASE_2"/>
    <property type="match status" value="1"/>
</dbReference>
<evidence type="ECO:0000256" key="2">
    <source>
        <dbReference type="ARBA" id="ARBA00022857"/>
    </source>
</evidence>
<feature type="binding site" evidence="5">
    <location>
        <position position="110"/>
    </location>
    <ligand>
        <name>substrate</name>
    </ligand>
</feature>
<dbReference type="RefSeq" id="WP_073298020.1">
    <property type="nucleotide sequence ID" value="NZ_FQUF01000018.1"/>
</dbReference>
<dbReference type="InterPro" id="IPR036812">
    <property type="entry name" value="NAD(P)_OxRdtase_dom_sf"/>
</dbReference>
<reference evidence="9" key="1">
    <citation type="submission" date="2016-11" db="EMBL/GenBank/DDBJ databases">
        <authorList>
            <person name="Varghese N."/>
            <person name="Submissions S."/>
        </authorList>
    </citation>
    <scope>NUCLEOTIDE SEQUENCE [LARGE SCALE GENOMIC DNA]</scope>
    <source>
        <strain evidence="9">DSM 15692</strain>
    </source>
</reference>
<dbReference type="EMBL" id="FQUF01000018">
    <property type="protein sequence ID" value="SHE86908.1"/>
    <property type="molecule type" value="Genomic_DNA"/>
</dbReference>
<dbReference type="Pfam" id="PF00248">
    <property type="entry name" value="Aldo_ket_red"/>
    <property type="match status" value="1"/>
</dbReference>
<sequence>MGLDDFYKLNDGNEIPVIGFGTWQMPNDDHTAEIVEYAIKNGYRHIDTAAAYKNEESVGKGIKTSGIAREDLFVTTKLGNDAHSYDLAKKAIDDSLERLGLDYIDLYLVHWPNPLKFRDHWQEANAETWRAMEEAQAEGKIKSLGVSNFMARHLDALLETAKVIPTVNQILLNPSEMQPETVAANMEHGILSEAYSPLGTGKIFEIEELNEIAEKYGKTPAQIVLRWSLQHDFLPLPKTSTFERVKENVDIFDFELSDEDMKKINQFEGKAGRMDNPDEKDF</sequence>
<protein>
    <submittedName>
        <fullName evidence="8">Aldo/keto reductase</fullName>
    </submittedName>
</protein>
<dbReference type="InterPro" id="IPR020471">
    <property type="entry name" value="AKR"/>
</dbReference>
<organism evidence="8 9">
    <name type="scientific">Atopostipes suicloacalis DSM 15692</name>
    <dbReference type="NCBI Taxonomy" id="1121025"/>
    <lineage>
        <taxon>Bacteria</taxon>
        <taxon>Bacillati</taxon>
        <taxon>Bacillota</taxon>
        <taxon>Bacilli</taxon>
        <taxon>Lactobacillales</taxon>
        <taxon>Carnobacteriaceae</taxon>
        <taxon>Atopostipes</taxon>
    </lineage>
</organism>
<dbReference type="FunFam" id="3.20.20.100:FF:000015">
    <property type="entry name" value="Oxidoreductase, aldo/keto reductase family"/>
    <property type="match status" value="1"/>
</dbReference>
<evidence type="ECO:0000256" key="3">
    <source>
        <dbReference type="ARBA" id="ARBA00023002"/>
    </source>
</evidence>
<evidence type="ECO:0000256" key="5">
    <source>
        <dbReference type="PIRSR" id="PIRSR000097-2"/>
    </source>
</evidence>
<evidence type="ECO:0000259" key="7">
    <source>
        <dbReference type="Pfam" id="PF00248"/>
    </source>
</evidence>
<dbReference type="InterPro" id="IPR023210">
    <property type="entry name" value="NADP_OxRdtase_dom"/>
</dbReference>
<feature type="domain" description="NADP-dependent oxidoreductase" evidence="7">
    <location>
        <begin position="18"/>
        <end position="267"/>
    </location>
</feature>
<evidence type="ECO:0000313" key="8">
    <source>
        <dbReference type="EMBL" id="SHE86908.1"/>
    </source>
</evidence>
<dbReference type="SUPFAM" id="SSF51430">
    <property type="entry name" value="NAD(P)-linked oxidoreductase"/>
    <property type="match status" value="1"/>
</dbReference>
<proteinExistence type="inferred from homology"/>
<dbReference type="CDD" id="cd19071">
    <property type="entry name" value="AKR_AKR1-5-like"/>
    <property type="match status" value="1"/>
</dbReference>
<keyword evidence="2" id="KW-0521">NADP</keyword>
<dbReference type="AlphaFoldDB" id="A0A1M4X075"/>
<dbReference type="GO" id="GO:0016616">
    <property type="term" value="F:oxidoreductase activity, acting on the CH-OH group of donors, NAD or NADP as acceptor"/>
    <property type="evidence" value="ECO:0007669"/>
    <property type="project" value="UniProtKB-ARBA"/>
</dbReference>
<feature type="site" description="Lowers pKa of active site Tyr" evidence="6">
    <location>
        <position position="77"/>
    </location>
</feature>
<dbReference type="OrthoDB" id="191683at2"/>
<dbReference type="Gene3D" id="3.20.20.100">
    <property type="entry name" value="NADP-dependent oxidoreductase domain"/>
    <property type="match status" value="1"/>
</dbReference>
<dbReference type="PANTHER" id="PTHR43827">
    <property type="entry name" value="2,5-DIKETO-D-GLUCONIC ACID REDUCTASE"/>
    <property type="match status" value="1"/>
</dbReference>
<dbReference type="STRING" id="1121025.SAMN02745249_01321"/>
<dbReference type="PANTHER" id="PTHR43827:SF3">
    <property type="entry name" value="NADP-DEPENDENT OXIDOREDUCTASE DOMAIN-CONTAINING PROTEIN"/>
    <property type="match status" value="1"/>
</dbReference>
<evidence type="ECO:0000256" key="6">
    <source>
        <dbReference type="PIRSR" id="PIRSR000097-3"/>
    </source>
</evidence>
<dbReference type="InterPro" id="IPR018170">
    <property type="entry name" value="Aldo/ket_reductase_CS"/>
</dbReference>
<keyword evidence="9" id="KW-1185">Reference proteome</keyword>
<dbReference type="PRINTS" id="PR00069">
    <property type="entry name" value="ALDKETRDTASE"/>
</dbReference>